<comment type="caution">
    <text evidence="3">The sequence shown here is derived from an EMBL/GenBank/DDBJ whole genome shotgun (WGS) entry which is preliminary data.</text>
</comment>
<keyword evidence="2" id="KW-0472">Membrane</keyword>
<feature type="transmembrane region" description="Helical" evidence="2">
    <location>
        <begin position="12"/>
        <end position="34"/>
    </location>
</feature>
<sequence length="83" mass="8981">MSSAQQAGLRLHTGIIASVIFVSVAAIVAAVLIIRKYCFPVNEATYRYSQLRRMEDQGSAVTEGEGDRGSCTVGEESDEDLLE</sequence>
<dbReference type="AlphaFoldDB" id="A0A484DFK1"/>
<evidence type="ECO:0000313" key="4">
    <source>
        <dbReference type="Proteomes" id="UP000295070"/>
    </source>
</evidence>
<keyword evidence="2" id="KW-1133">Transmembrane helix</keyword>
<name>A0A484DFK1_PERFV</name>
<dbReference type="EMBL" id="SCKG01000004">
    <property type="protein sequence ID" value="TDH13945.1"/>
    <property type="molecule type" value="Genomic_DNA"/>
</dbReference>
<accession>A0A484DFK1</accession>
<keyword evidence="4" id="KW-1185">Reference proteome</keyword>
<evidence type="ECO:0000256" key="2">
    <source>
        <dbReference type="SAM" id="Phobius"/>
    </source>
</evidence>
<evidence type="ECO:0000256" key="1">
    <source>
        <dbReference type="SAM" id="MobiDB-lite"/>
    </source>
</evidence>
<proteinExistence type="predicted"/>
<keyword evidence="2" id="KW-0812">Transmembrane</keyword>
<evidence type="ECO:0000313" key="3">
    <source>
        <dbReference type="EMBL" id="TDH13945.1"/>
    </source>
</evidence>
<reference evidence="3 4" key="1">
    <citation type="submission" date="2019-01" db="EMBL/GenBank/DDBJ databases">
        <title>A chromosome-scale genome assembly of the yellow perch, Perca flavescens.</title>
        <authorList>
            <person name="Feron R."/>
            <person name="Morvezen R."/>
            <person name="Bestin A."/>
            <person name="Haffray P."/>
            <person name="Klopp C."/>
            <person name="Zahm M."/>
            <person name="Cabau C."/>
            <person name="Roques C."/>
            <person name="Donnadieu C."/>
            <person name="Bouchez O."/>
            <person name="Christie M."/>
            <person name="Larson W."/>
            <person name="Guiguen Y."/>
        </authorList>
    </citation>
    <scope>NUCLEOTIDE SEQUENCE [LARGE SCALE GENOMIC DNA]</scope>
    <source>
        <strain evidence="3">YP-PL-M2</strain>
        <tissue evidence="3">Blood</tissue>
    </source>
</reference>
<dbReference type="Proteomes" id="UP000295070">
    <property type="component" value="Chromosome 4"/>
</dbReference>
<organism evidence="3 4">
    <name type="scientific">Perca flavescens</name>
    <name type="common">American yellow perch</name>
    <name type="synonym">Morone flavescens</name>
    <dbReference type="NCBI Taxonomy" id="8167"/>
    <lineage>
        <taxon>Eukaryota</taxon>
        <taxon>Metazoa</taxon>
        <taxon>Chordata</taxon>
        <taxon>Craniata</taxon>
        <taxon>Vertebrata</taxon>
        <taxon>Euteleostomi</taxon>
        <taxon>Actinopterygii</taxon>
        <taxon>Neopterygii</taxon>
        <taxon>Teleostei</taxon>
        <taxon>Neoteleostei</taxon>
        <taxon>Acanthomorphata</taxon>
        <taxon>Eupercaria</taxon>
        <taxon>Perciformes</taxon>
        <taxon>Percoidei</taxon>
        <taxon>Percidae</taxon>
        <taxon>Percinae</taxon>
        <taxon>Perca</taxon>
    </lineage>
</organism>
<feature type="region of interest" description="Disordered" evidence="1">
    <location>
        <begin position="57"/>
        <end position="83"/>
    </location>
</feature>
<protein>
    <submittedName>
        <fullName evidence="3">Uncharacterized protein</fullName>
    </submittedName>
</protein>
<gene>
    <name evidence="3" type="ORF">EPR50_G00038560</name>
</gene>